<keyword evidence="13" id="KW-0472">Membrane</keyword>
<name>A0A4Z0D5A8_9FIRM</name>
<evidence type="ECO:0000256" key="12">
    <source>
        <dbReference type="RuleBase" id="RU363002"/>
    </source>
</evidence>
<evidence type="ECO:0000256" key="13">
    <source>
        <dbReference type="SAM" id="Phobius"/>
    </source>
</evidence>
<dbReference type="GO" id="GO:0005886">
    <property type="term" value="C:plasma membrane"/>
    <property type="evidence" value="ECO:0007669"/>
    <property type="project" value="UniProtKB-SubCell"/>
</dbReference>
<evidence type="ECO:0000313" key="15">
    <source>
        <dbReference type="Proteomes" id="UP000298381"/>
    </source>
</evidence>
<comment type="function">
    <text evidence="12">Flavin transferase that catalyzes the transfer of the FMN moiety of FAD and its covalent binding to the hydroxyl group of a threonine residue in a target flavoprotein.</text>
</comment>
<dbReference type="GO" id="GO:0016740">
    <property type="term" value="F:transferase activity"/>
    <property type="evidence" value="ECO:0007669"/>
    <property type="project" value="UniProtKB-UniRule"/>
</dbReference>
<evidence type="ECO:0000256" key="5">
    <source>
        <dbReference type="ARBA" id="ARBA00022723"/>
    </source>
</evidence>
<dbReference type="AlphaFoldDB" id="A0A4Z0D5A8"/>
<evidence type="ECO:0000256" key="10">
    <source>
        <dbReference type="PIRNR" id="PIRNR006268"/>
    </source>
</evidence>
<keyword evidence="13" id="KW-0812">Transmembrane</keyword>
<dbReference type="EC" id="2.7.1.180" evidence="1 10"/>
<keyword evidence="12" id="KW-1003">Cell membrane</keyword>
<comment type="similarity">
    <text evidence="10 12">Belongs to the ApbE family.</text>
</comment>
<dbReference type="EMBL" id="SRIB01000010">
    <property type="protein sequence ID" value="TFZ39673.1"/>
    <property type="molecule type" value="Genomic_DNA"/>
</dbReference>
<organism evidence="14 15">
    <name type="scientific">Soehngenia longivitae</name>
    <dbReference type="NCBI Taxonomy" id="2562294"/>
    <lineage>
        <taxon>Bacteria</taxon>
        <taxon>Bacillati</taxon>
        <taxon>Bacillota</taxon>
        <taxon>Tissierellia</taxon>
        <taxon>Tissierellales</taxon>
        <taxon>Tissierellaceae</taxon>
        <taxon>Soehngenia</taxon>
    </lineage>
</organism>
<evidence type="ECO:0000256" key="2">
    <source>
        <dbReference type="ARBA" id="ARBA00016337"/>
    </source>
</evidence>
<feature type="transmembrane region" description="Helical" evidence="13">
    <location>
        <begin position="12"/>
        <end position="27"/>
    </location>
</feature>
<sequence>MIIRGDKVNKKISYILIFAIFVSVLSGCTNKTSYTKYTETFFDTFDTVVQIVGYTESEDEFRNYTKIMHDRMLELHKLYDRYNDYEGINNIKTINDNAGIQPVKVDKEIIDLIKFSKEMYFKNKQRTNIAFGSVLDVWAKYRDEAESNPENARIPSMEELQAANEHTDINKVIIDEINSTIYLEDPNMRLDVGAVAKGYATEIVVEEIKKEGFNSFIMSSGGNVKAVGKPLDGSRDKWGIGIQDPNKDIFTDDNKILDTVFINDLSVVSSGDYQRYYIVDGERMHHIIDPDTLMPATYYRAITVITPNSGEADFYSTEAFLLPFEESKKMVESKDGLEAIWVFPDGSVQMTDGYMKLSKTYGNATSNN</sequence>
<evidence type="ECO:0000256" key="3">
    <source>
        <dbReference type="ARBA" id="ARBA00022630"/>
    </source>
</evidence>
<evidence type="ECO:0000256" key="8">
    <source>
        <dbReference type="ARBA" id="ARBA00031306"/>
    </source>
</evidence>
<dbReference type="PROSITE" id="PS51257">
    <property type="entry name" value="PROKAR_LIPOPROTEIN"/>
    <property type="match status" value="1"/>
</dbReference>
<protein>
    <recommendedName>
        <fullName evidence="2 10">FAD:protein FMN transferase</fullName>
        <ecNumber evidence="1 10">2.7.1.180</ecNumber>
    </recommendedName>
    <alternativeName>
        <fullName evidence="8 10">Flavin transferase</fullName>
    </alternativeName>
</protein>
<keyword evidence="7 10" id="KW-0460">Magnesium</keyword>
<comment type="catalytic activity">
    <reaction evidence="9 10 12">
        <text>L-threonyl-[protein] + FAD = FMN-L-threonyl-[protein] + AMP + H(+)</text>
        <dbReference type="Rhea" id="RHEA:36847"/>
        <dbReference type="Rhea" id="RHEA-COMP:11060"/>
        <dbReference type="Rhea" id="RHEA-COMP:11061"/>
        <dbReference type="ChEBI" id="CHEBI:15378"/>
        <dbReference type="ChEBI" id="CHEBI:30013"/>
        <dbReference type="ChEBI" id="CHEBI:57692"/>
        <dbReference type="ChEBI" id="CHEBI:74257"/>
        <dbReference type="ChEBI" id="CHEBI:456215"/>
        <dbReference type="EC" id="2.7.1.180"/>
    </reaction>
</comment>
<feature type="binding site" evidence="11">
    <location>
        <position position="313"/>
    </location>
    <ligand>
        <name>Mg(2+)</name>
        <dbReference type="ChEBI" id="CHEBI:18420"/>
    </ligand>
</feature>
<keyword evidence="13" id="KW-1133">Transmembrane helix</keyword>
<proteinExistence type="inferred from homology"/>
<dbReference type="PIRSF" id="PIRSF006268">
    <property type="entry name" value="ApbE"/>
    <property type="match status" value="1"/>
</dbReference>
<dbReference type="Pfam" id="PF02424">
    <property type="entry name" value="ApbE"/>
    <property type="match status" value="1"/>
</dbReference>
<keyword evidence="6 10" id="KW-0274">FAD</keyword>
<feature type="binding site" evidence="11">
    <location>
        <position position="194"/>
    </location>
    <ligand>
        <name>Mg(2+)</name>
        <dbReference type="ChEBI" id="CHEBI:18420"/>
    </ligand>
</feature>
<evidence type="ECO:0000256" key="4">
    <source>
        <dbReference type="ARBA" id="ARBA00022679"/>
    </source>
</evidence>
<keyword evidence="15" id="KW-1185">Reference proteome</keyword>
<dbReference type="GO" id="GO:0046872">
    <property type="term" value="F:metal ion binding"/>
    <property type="evidence" value="ECO:0007669"/>
    <property type="project" value="UniProtKB-UniRule"/>
</dbReference>
<dbReference type="OrthoDB" id="9778595at2"/>
<evidence type="ECO:0000313" key="14">
    <source>
        <dbReference type="EMBL" id="TFZ39673.1"/>
    </source>
</evidence>
<dbReference type="Proteomes" id="UP000298381">
    <property type="component" value="Unassembled WGS sequence"/>
</dbReference>
<comment type="subcellular location">
    <subcellularLocation>
        <location evidence="12">Cell inner membrane</location>
        <topology evidence="12">Lipid-anchor</topology>
        <orientation evidence="12">Periplasmic side</orientation>
    </subcellularLocation>
</comment>
<dbReference type="InterPro" id="IPR003374">
    <property type="entry name" value="ApbE-like_sf"/>
</dbReference>
<dbReference type="InterPro" id="IPR024932">
    <property type="entry name" value="ApbE"/>
</dbReference>
<feature type="binding site" evidence="11">
    <location>
        <position position="317"/>
    </location>
    <ligand>
        <name>Mg(2+)</name>
        <dbReference type="ChEBI" id="CHEBI:18420"/>
    </ligand>
</feature>
<gene>
    <name evidence="14" type="ORF">E4100_07600</name>
</gene>
<dbReference type="SUPFAM" id="SSF143631">
    <property type="entry name" value="ApbE-like"/>
    <property type="match status" value="1"/>
</dbReference>
<evidence type="ECO:0000256" key="9">
    <source>
        <dbReference type="ARBA" id="ARBA00048540"/>
    </source>
</evidence>
<dbReference type="PANTHER" id="PTHR30040">
    <property type="entry name" value="THIAMINE BIOSYNTHESIS LIPOPROTEIN APBE"/>
    <property type="match status" value="1"/>
</dbReference>
<keyword evidence="12" id="KW-0449">Lipoprotein</keyword>
<keyword evidence="3 10" id="KW-0285">Flavoprotein</keyword>
<keyword evidence="4 10" id="KW-0808">Transferase</keyword>
<evidence type="ECO:0000256" key="7">
    <source>
        <dbReference type="ARBA" id="ARBA00022842"/>
    </source>
</evidence>
<evidence type="ECO:0000256" key="1">
    <source>
        <dbReference type="ARBA" id="ARBA00011955"/>
    </source>
</evidence>
<reference evidence="14 15" key="1">
    <citation type="submission" date="2019-03" db="EMBL/GenBank/DDBJ databases">
        <title>Draft genome sequence data and analysis of a Fermenting Bacterium, Soehngenia longevitae strain 1933PT, isolated from petroleum reservoir in Azerbaijan.</title>
        <authorList>
            <person name="Grouzdev D.S."/>
            <person name="Bidzhieva S.K."/>
            <person name="Sokolova D.S."/>
            <person name="Tourova T.P."/>
            <person name="Poltaraus A.B."/>
            <person name="Nazina T.N."/>
        </authorList>
    </citation>
    <scope>NUCLEOTIDE SEQUENCE [LARGE SCALE GENOMIC DNA]</scope>
    <source>
        <strain evidence="14 15">1933P</strain>
    </source>
</reference>
<accession>A0A4Z0D5A8</accession>
<keyword evidence="12" id="KW-0997">Cell inner membrane</keyword>
<evidence type="ECO:0000256" key="6">
    <source>
        <dbReference type="ARBA" id="ARBA00022827"/>
    </source>
</evidence>
<dbReference type="PANTHER" id="PTHR30040:SF2">
    <property type="entry name" value="FAD:PROTEIN FMN TRANSFERASE"/>
    <property type="match status" value="1"/>
</dbReference>
<keyword evidence="5 10" id="KW-0479">Metal-binding</keyword>
<evidence type="ECO:0000256" key="11">
    <source>
        <dbReference type="PIRSR" id="PIRSR006268-2"/>
    </source>
</evidence>
<comment type="cofactor">
    <cofactor evidence="11">
        <name>Mg(2+)</name>
        <dbReference type="ChEBI" id="CHEBI:18420"/>
    </cofactor>
    <cofactor evidence="11">
        <name>Mn(2+)</name>
        <dbReference type="ChEBI" id="CHEBI:29035"/>
    </cofactor>
    <text evidence="11">Magnesium. Can also use manganese.</text>
</comment>
<comment type="caution">
    <text evidence="14">The sequence shown here is derived from an EMBL/GenBank/DDBJ whole genome shotgun (WGS) entry which is preliminary data.</text>
</comment>
<dbReference type="Gene3D" id="3.10.520.10">
    <property type="entry name" value="ApbE-like domains"/>
    <property type="match status" value="1"/>
</dbReference>